<dbReference type="CDD" id="cd02503">
    <property type="entry name" value="MobA"/>
    <property type="match status" value="1"/>
</dbReference>
<keyword evidence="1 8" id="KW-0963">Cytoplasm</keyword>
<dbReference type="PANTHER" id="PTHR19136:SF81">
    <property type="entry name" value="MOLYBDENUM COFACTOR GUANYLYLTRANSFERASE"/>
    <property type="match status" value="1"/>
</dbReference>
<evidence type="ECO:0000256" key="2">
    <source>
        <dbReference type="ARBA" id="ARBA00022679"/>
    </source>
</evidence>
<dbReference type="Gene3D" id="3.90.550.10">
    <property type="entry name" value="Spore Coat Polysaccharide Biosynthesis Protein SpsA, Chain A"/>
    <property type="match status" value="1"/>
</dbReference>
<keyword evidence="7 8" id="KW-0501">Molybdenum cofactor biosynthesis</keyword>
<evidence type="ECO:0000256" key="8">
    <source>
        <dbReference type="HAMAP-Rule" id="MF_00316"/>
    </source>
</evidence>
<dbReference type="GO" id="GO:0061603">
    <property type="term" value="F:molybdenum cofactor guanylyltransferase activity"/>
    <property type="evidence" value="ECO:0007669"/>
    <property type="project" value="UniProtKB-EC"/>
</dbReference>
<organism evidence="10 11">
    <name type="scientific">Undibacterium amnicola</name>
    <dbReference type="NCBI Taxonomy" id="1834038"/>
    <lineage>
        <taxon>Bacteria</taxon>
        <taxon>Pseudomonadati</taxon>
        <taxon>Pseudomonadota</taxon>
        <taxon>Betaproteobacteria</taxon>
        <taxon>Burkholderiales</taxon>
        <taxon>Oxalobacteraceae</taxon>
        <taxon>Undibacterium</taxon>
    </lineage>
</organism>
<evidence type="ECO:0000313" key="10">
    <source>
        <dbReference type="EMBL" id="MBC3830121.1"/>
    </source>
</evidence>
<keyword evidence="6 8" id="KW-0342">GTP-binding</keyword>
<dbReference type="NCBIfam" id="TIGR02665">
    <property type="entry name" value="molyb_mobA"/>
    <property type="match status" value="1"/>
</dbReference>
<dbReference type="InterPro" id="IPR013482">
    <property type="entry name" value="Molybde_CF_guanTrfase"/>
</dbReference>
<keyword evidence="4 8" id="KW-0547">Nucleotide-binding</keyword>
<feature type="binding site" evidence="8">
    <location>
        <position position="101"/>
    </location>
    <ligand>
        <name>Mg(2+)</name>
        <dbReference type="ChEBI" id="CHEBI:18420"/>
    </ligand>
</feature>
<protein>
    <recommendedName>
        <fullName evidence="8">Molybdenum cofactor guanylyltransferase</fullName>
        <shortName evidence="8">MoCo guanylyltransferase</shortName>
        <ecNumber evidence="8">2.7.7.77</ecNumber>
    </recommendedName>
    <alternativeName>
        <fullName evidence="8">GTP:molybdopterin guanylyltransferase</fullName>
    </alternativeName>
    <alternativeName>
        <fullName evidence="8">Mo-MPT guanylyltransferase</fullName>
    </alternativeName>
    <alternativeName>
        <fullName evidence="8">Molybdopterin guanylyltransferase</fullName>
    </alternativeName>
    <alternativeName>
        <fullName evidence="8">Molybdopterin-guanine dinucleotide synthase</fullName>
        <shortName evidence="8">MGD synthase</shortName>
    </alternativeName>
</protein>
<keyword evidence="3 8" id="KW-0479">Metal-binding</keyword>
<evidence type="ECO:0000256" key="7">
    <source>
        <dbReference type="ARBA" id="ARBA00023150"/>
    </source>
</evidence>
<proteinExistence type="inferred from homology"/>
<feature type="binding site" evidence="8">
    <location>
        <position position="53"/>
    </location>
    <ligand>
        <name>GTP</name>
        <dbReference type="ChEBI" id="CHEBI:37565"/>
    </ligand>
</feature>
<comment type="function">
    <text evidence="8">Transfers a GMP moiety from GTP to Mo-molybdopterin (Mo-MPT) cofactor (Moco or molybdenum cofactor) to form Mo-molybdopterin guanine dinucleotide (Mo-MGD) cofactor.</text>
</comment>
<evidence type="ECO:0000256" key="6">
    <source>
        <dbReference type="ARBA" id="ARBA00023134"/>
    </source>
</evidence>
<comment type="subunit">
    <text evidence="8">Monomer.</text>
</comment>
<sequence length="212" mass="23391">MIRIEEITGLVLAGGRGMRMGQVNKGLQLLGTEPMVAHVLRRLRPQVGQIVINVNQDLERYAEFSCPLVCDLIPDYAGPLAGLHAGLSICTTPYIVTAPCDSPFLPDNLVEHLAAALTREQAQLAVAITVAPENQFQDAQHRTTAKWQQQAVFCLLKTDIQSHLDLFLKRGGRKVSDWYADLKIVEVAFENAADFRNINTCAELAETTLDSH</sequence>
<evidence type="ECO:0000313" key="11">
    <source>
        <dbReference type="Proteomes" id="UP000643610"/>
    </source>
</evidence>
<dbReference type="EC" id="2.7.7.77" evidence="8"/>
<dbReference type="Pfam" id="PF12804">
    <property type="entry name" value="NTP_transf_3"/>
    <property type="match status" value="1"/>
</dbReference>
<keyword evidence="2 8" id="KW-0808">Transferase</keyword>
<comment type="caution">
    <text evidence="10">The sequence shown here is derived from an EMBL/GenBank/DDBJ whole genome shotgun (WGS) entry which is preliminary data.</text>
</comment>
<keyword evidence="5 8" id="KW-0460">Magnesium</keyword>
<feature type="domain" description="MobA-like NTP transferase" evidence="9">
    <location>
        <begin position="9"/>
        <end position="131"/>
    </location>
</feature>
<keyword evidence="11" id="KW-1185">Reference proteome</keyword>
<dbReference type="RefSeq" id="WP_186889735.1">
    <property type="nucleotide sequence ID" value="NZ_JACOFU010000001.1"/>
</dbReference>
<feature type="binding site" evidence="8">
    <location>
        <position position="71"/>
    </location>
    <ligand>
        <name>GTP</name>
        <dbReference type="ChEBI" id="CHEBI:37565"/>
    </ligand>
</feature>
<evidence type="ECO:0000256" key="4">
    <source>
        <dbReference type="ARBA" id="ARBA00022741"/>
    </source>
</evidence>
<evidence type="ECO:0000256" key="3">
    <source>
        <dbReference type="ARBA" id="ARBA00022723"/>
    </source>
</evidence>
<comment type="subcellular location">
    <subcellularLocation>
        <location evidence="8">Cytoplasm</location>
    </subcellularLocation>
</comment>
<comment type="catalytic activity">
    <reaction evidence="8">
        <text>Mo-molybdopterin + GTP + H(+) = Mo-molybdopterin guanine dinucleotide + diphosphate</text>
        <dbReference type="Rhea" id="RHEA:34243"/>
        <dbReference type="ChEBI" id="CHEBI:15378"/>
        <dbReference type="ChEBI" id="CHEBI:33019"/>
        <dbReference type="ChEBI" id="CHEBI:37565"/>
        <dbReference type="ChEBI" id="CHEBI:71302"/>
        <dbReference type="ChEBI" id="CHEBI:71310"/>
        <dbReference type="EC" id="2.7.7.77"/>
    </reaction>
</comment>
<name>A0ABR6XL40_9BURK</name>
<feature type="binding site" evidence="8">
    <location>
        <begin position="12"/>
        <end position="14"/>
    </location>
    <ligand>
        <name>GTP</name>
        <dbReference type="ChEBI" id="CHEBI:37565"/>
    </ligand>
</feature>
<evidence type="ECO:0000256" key="1">
    <source>
        <dbReference type="ARBA" id="ARBA00022490"/>
    </source>
</evidence>
<evidence type="ECO:0000256" key="5">
    <source>
        <dbReference type="ARBA" id="ARBA00022842"/>
    </source>
</evidence>
<gene>
    <name evidence="8 10" type="primary">mobA</name>
    <name evidence="10" type="ORF">H8K33_01205</name>
</gene>
<dbReference type="SUPFAM" id="SSF53448">
    <property type="entry name" value="Nucleotide-diphospho-sugar transferases"/>
    <property type="match status" value="1"/>
</dbReference>
<dbReference type="Proteomes" id="UP000643610">
    <property type="component" value="Unassembled WGS sequence"/>
</dbReference>
<dbReference type="InterPro" id="IPR029044">
    <property type="entry name" value="Nucleotide-diphossugar_trans"/>
</dbReference>
<dbReference type="HAMAP" id="MF_00316">
    <property type="entry name" value="MobA"/>
    <property type="match status" value="1"/>
</dbReference>
<comment type="domain">
    <text evidence="8">The N-terminal domain determines nucleotide recognition and specific binding, while the C-terminal domain determines the specific binding to the target protein.</text>
</comment>
<evidence type="ECO:0000259" key="9">
    <source>
        <dbReference type="Pfam" id="PF12804"/>
    </source>
</evidence>
<dbReference type="InterPro" id="IPR025877">
    <property type="entry name" value="MobA-like_NTP_Trfase"/>
</dbReference>
<keyword evidence="10" id="KW-0548">Nucleotidyltransferase</keyword>
<feature type="binding site" evidence="8">
    <location>
        <position position="25"/>
    </location>
    <ligand>
        <name>GTP</name>
        <dbReference type="ChEBI" id="CHEBI:37565"/>
    </ligand>
</feature>
<reference evidence="10 11" key="1">
    <citation type="submission" date="2020-08" db="EMBL/GenBank/DDBJ databases">
        <title>Novel species isolated from subtropical streams in China.</title>
        <authorList>
            <person name="Lu H."/>
        </authorList>
    </citation>
    <scope>NUCLEOTIDE SEQUENCE [LARGE SCALE GENOMIC DNA]</scope>
    <source>
        <strain evidence="10 11">KCTC 52442</strain>
    </source>
</reference>
<dbReference type="PANTHER" id="PTHR19136">
    <property type="entry name" value="MOLYBDENUM COFACTOR GUANYLYLTRANSFERASE"/>
    <property type="match status" value="1"/>
</dbReference>
<comment type="similarity">
    <text evidence="8">Belongs to the MobA family.</text>
</comment>
<accession>A0ABR6XL40</accession>
<comment type="cofactor">
    <cofactor evidence="8">
        <name>Mg(2+)</name>
        <dbReference type="ChEBI" id="CHEBI:18420"/>
    </cofactor>
</comment>
<feature type="binding site" evidence="8">
    <location>
        <position position="101"/>
    </location>
    <ligand>
        <name>GTP</name>
        <dbReference type="ChEBI" id="CHEBI:37565"/>
    </ligand>
</feature>
<dbReference type="EMBL" id="JACOFU010000001">
    <property type="protein sequence ID" value="MBC3830121.1"/>
    <property type="molecule type" value="Genomic_DNA"/>
</dbReference>